<name>A0ABQ4P5P2_9GAMM</name>
<dbReference type="EMBL" id="BPEY01000012">
    <property type="protein sequence ID" value="GIU42779.1"/>
    <property type="molecule type" value="Genomic_DNA"/>
</dbReference>
<keyword evidence="3" id="KW-1185">Reference proteome</keyword>
<proteinExistence type="predicted"/>
<feature type="domain" description="HTH cro/C1-type" evidence="1">
    <location>
        <begin position="6"/>
        <end position="60"/>
    </location>
</feature>
<organism evidence="2 3">
    <name type="scientific">Shewanella sairae</name>
    <dbReference type="NCBI Taxonomy" id="190310"/>
    <lineage>
        <taxon>Bacteria</taxon>
        <taxon>Pseudomonadati</taxon>
        <taxon>Pseudomonadota</taxon>
        <taxon>Gammaproteobacteria</taxon>
        <taxon>Alteromonadales</taxon>
        <taxon>Shewanellaceae</taxon>
        <taxon>Shewanella</taxon>
    </lineage>
</organism>
<dbReference type="InterPro" id="IPR001387">
    <property type="entry name" value="Cro/C1-type_HTH"/>
</dbReference>
<dbReference type="SUPFAM" id="SSF47413">
    <property type="entry name" value="lambda repressor-like DNA-binding domains"/>
    <property type="match status" value="1"/>
</dbReference>
<dbReference type="Gene3D" id="1.10.260.40">
    <property type="entry name" value="lambda repressor-like DNA-binding domains"/>
    <property type="match status" value="1"/>
</dbReference>
<dbReference type="RefSeq" id="WP_220780100.1">
    <property type="nucleotide sequence ID" value="NZ_BPEY01000012.1"/>
</dbReference>
<protein>
    <recommendedName>
        <fullName evidence="1">HTH cro/C1-type domain-containing protein</fullName>
    </recommendedName>
</protein>
<sequence length="107" mass="11986">MWQDKIQAVLKSKEMTQEELAIDADLSQSAVSAFLSGRKNPSLNSLIKMTTALDMTLVELFSPIEPKSTYEELSRLKLELHKIIESAESSQLHSLSLLVAISKKILR</sequence>
<evidence type="ECO:0000313" key="2">
    <source>
        <dbReference type="EMBL" id="GIU42779.1"/>
    </source>
</evidence>
<dbReference type="PROSITE" id="PS50943">
    <property type="entry name" value="HTH_CROC1"/>
    <property type="match status" value="1"/>
</dbReference>
<reference evidence="2" key="1">
    <citation type="submission" date="2021-05" db="EMBL/GenBank/DDBJ databases">
        <title>Molecular characterization for Shewanella algae harboring chromosomal blaOXA-55-like strains isolated from clinical and environment sample.</title>
        <authorList>
            <person name="Ohama Y."/>
            <person name="Aoki K."/>
            <person name="Harada S."/>
            <person name="Moriya K."/>
            <person name="Ishii Y."/>
            <person name="Tateda K."/>
        </authorList>
    </citation>
    <scope>NUCLEOTIDE SEQUENCE</scope>
    <source>
        <strain evidence="2">JCM 11563</strain>
    </source>
</reference>
<dbReference type="SMART" id="SM00530">
    <property type="entry name" value="HTH_XRE"/>
    <property type="match status" value="1"/>
</dbReference>
<gene>
    <name evidence="2" type="ORF">TUM4438_10130</name>
</gene>
<dbReference type="InterPro" id="IPR010982">
    <property type="entry name" value="Lambda_DNA-bd_dom_sf"/>
</dbReference>
<dbReference type="Pfam" id="PF01381">
    <property type="entry name" value="HTH_3"/>
    <property type="match status" value="1"/>
</dbReference>
<dbReference type="CDD" id="cd00093">
    <property type="entry name" value="HTH_XRE"/>
    <property type="match status" value="1"/>
</dbReference>
<dbReference type="Proteomes" id="UP000887104">
    <property type="component" value="Unassembled WGS sequence"/>
</dbReference>
<accession>A0ABQ4P5P2</accession>
<evidence type="ECO:0000313" key="3">
    <source>
        <dbReference type="Proteomes" id="UP000887104"/>
    </source>
</evidence>
<evidence type="ECO:0000259" key="1">
    <source>
        <dbReference type="PROSITE" id="PS50943"/>
    </source>
</evidence>
<comment type="caution">
    <text evidence="2">The sequence shown here is derived from an EMBL/GenBank/DDBJ whole genome shotgun (WGS) entry which is preliminary data.</text>
</comment>